<dbReference type="PANTHER" id="PTHR24149:SF14">
    <property type="entry name" value="ANKYRIN REPEAT DOMAIN 12"/>
    <property type="match status" value="1"/>
</dbReference>
<dbReference type="OrthoDB" id="41245at2759"/>
<feature type="compositionally biased region" description="Acidic residues" evidence="1">
    <location>
        <begin position="20"/>
        <end position="38"/>
    </location>
</feature>
<proteinExistence type="predicted"/>
<dbReference type="PANTHER" id="PTHR24149">
    <property type="entry name" value="ANKYRIN REPEAT DOMAIN-CONTAINING PROTEIN 12"/>
    <property type="match status" value="1"/>
</dbReference>
<name>A0A9K3L770_9STRA</name>
<organism evidence="3 4">
    <name type="scientific">Nitzschia inconspicua</name>
    <dbReference type="NCBI Taxonomy" id="303405"/>
    <lineage>
        <taxon>Eukaryota</taxon>
        <taxon>Sar</taxon>
        <taxon>Stramenopiles</taxon>
        <taxon>Ochrophyta</taxon>
        <taxon>Bacillariophyta</taxon>
        <taxon>Bacillariophyceae</taxon>
        <taxon>Bacillariophycidae</taxon>
        <taxon>Bacillariales</taxon>
        <taxon>Bacillariaceae</taxon>
        <taxon>Nitzschia</taxon>
    </lineage>
</organism>
<feature type="compositionally biased region" description="Basic and acidic residues" evidence="1">
    <location>
        <begin position="39"/>
        <end position="48"/>
    </location>
</feature>
<feature type="compositionally biased region" description="Polar residues" evidence="1">
    <location>
        <begin position="499"/>
        <end position="510"/>
    </location>
</feature>
<feature type="region of interest" description="Disordered" evidence="1">
    <location>
        <begin position="482"/>
        <end position="577"/>
    </location>
</feature>
<dbReference type="Proteomes" id="UP000693970">
    <property type="component" value="Unassembled WGS sequence"/>
</dbReference>
<evidence type="ECO:0000313" key="4">
    <source>
        <dbReference type="Proteomes" id="UP000693970"/>
    </source>
</evidence>
<dbReference type="AlphaFoldDB" id="A0A9K3L770"/>
<dbReference type="InterPro" id="IPR053210">
    <property type="entry name" value="ANKRD12"/>
</dbReference>
<reference evidence="3" key="1">
    <citation type="journal article" date="2021" name="Sci. Rep.">
        <title>Diploid genomic architecture of Nitzschia inconspicua, an elite biomass production diatom.</title>
        <authorList>
            <person name="Oliver A."/>
            <person name="Podell S."/>
            <person name="Pinowska A."/>
            <person name="Traller J.C."/>
            <person name="Smith S.R."/>
            <person name="McClure R."/>
            <person name="Beliaev A."/>
            <person name="Bohutskyi P."/>
            <person name="Hill E.A."/>
            <person name="Rabines A."/>
            <person name="Zheng H."/>
            <person name="Allen L.Z."/>
            <person name="Kuo A."/>
            <person name="Grigoriev I.V."/>
            <person name="Allen A.E."/>
            <person name="Hazlebeck D."/>
            <person name="Allen E.E."/>
        </authorList>
    </citation>
    <scope>NUCLEOTIDE SEQUENCE</scope>
    <source>
        <strain evidence="3">Hildebrandi</strain>
    </source>
</reference>
<feature type="region of interest" description="Disordered" evidence="1">
    <location>
        <begin position="1"/>
        <end position="266"/>
    </location>
</feature>
<feature type="compositionally biased region" description="Acidic residues" evidence="1">
    <location>
        <begin position="206"/>
        <end position="216"/>
    </location>
</feature>
<protein>
    <submittedName>
        <fullName evidence="3">Glyoxalase-like protein</fullName>
    </submittedName>
</protein>
<feature type="compositionally biased region" description="Basic residues" evidence="1">
    <location>
        <begin position="116"/>
        <end position="125"/>
    </location>
</feature>
<evidence type="ECO:0000259" key="2">
    <source>
        <dbReference type="Pfam" id="PF13468"/>
    </source>
</evidence>
<sequence>MEDGAWSRGDTHRRSHFDSDSDDGSDDDTFADEGMSGDEVDRSSPDRKSAKKKKKKKSKSSSSITKTKKKKKKSDDDSNHKSKSKPSSKKKKKSKESIHENDDEEDQVERSDKLKSPKKKKKKSKSNLDEDDDNDKTKKKKKRPKEEKERGEDRSPKSPKKKSKSKKKDKEKEKPRSKKSSKSKIVEDTATATTSTTEEQLHYVEDPSENNDDDNSEAERMKSLLAQWDGSDDDSTSSDSSDDSVGEAANDEEKPTNDQLKTKDDLGLRDRQIDHIILAAPDYEEAVKEFETMTGIKPTRLGGLVGLGIRAARVATDNDCYIEILAPDPVKAGPIGAKLAQLEEGTLIPYHYAIRESEFDELQQEFIPNELGYIPDRINLFSPAPDGSHSKWGMLFMQGHFFGGIIPYYVDWGKCVHPLSSIPNVGPLKSLTITAPAGSQVHKILKNVDLVTTVEGDPAMEFCIGTPEGTITFACEGPEGLVFPGAEEPAKSLPDPTAPKQNSASCSGDASDNESDENDESNSQSERGDSDSDDNENPSESPSEDYNPSEEEDESGSAFEDENRMKDNISDEDESER</sequence>
<feature type="compositionally biased region" description="Basic residues" evidence="1">
    <location>
        <begin position="81"/>
        <end position="94"/>
    </location>
</feature>
<evidence type="ECO:0000313" key="3">
    <source>
        <dbReference type="EMBL" id="KAG7356693.1"/>
    </source>
</evidence>
<dbReference type="Pfam" id="PF13468">
    <property type="entry name" value="Glyoxalase_3"/>
    <property type="match status" value="1"/>
</dbReference>
<feature type="compositionally biased region" description="Basic and acidic residues" evidence="1">
    <location>
        <begin position="9"/>
        <end position="19"/>
    </location>
</feature>
<reference evidence="3" key="2">
    <citation type="submission" date="2021-04" db="EMBL/GenBank/DDBJ databases">
        <authorList>
            <person name="Podell S."/>
        </authorList>
    </citation>
    <scope>NUCLEOTIDE SEQUENCE</scope>
    <source>
        <strain evidence="3">Hildebrandi</strain>
    </source>
</reference>
<feature type="compositionally biased region" description="Basic and acidic residues" evidence="1">
    <location>
        <begin position="251"/>
        <end position="266"/>
    </location>
</feature>
<feature type="compositionally biased region" description="Basic residues" evidence="1">
    <location>
        <begin position="49"/>
        <end position="59"/>
    </location>
</feature>
<feature type="compositionally biased region" description="Acidic residues" evidence="1">
    <location>
        <begin position="511"/>
        <end position="520"/>
    </location>
</feature>
<dbReference type="EMBL" id="JAGRRH010000015">
    <property type="protein sequence ID" value="KAG7356693.1"/>
    <property type="molecule type" value="Genomic_DNA"/>
</dbReference>
<gene>
    <name evidence="3" type="ORF">IV203_001379</name>
</gene>
<feature type="domain" description="Glyoxalase-like" evidence="2">
    <location>
        <begin position="273"/>
        <end position="446"/>
    </location>
</feature>
<feature type="compositionally biased region" description="Basic residues" evidence="1">
    <location>
        <begin position="157"/>
        <end position="167"/>
    </location>
</feature>
<feature type="compositionally biased region" description="Acidic residues" evidence="1">
    <location>
        <begin position="230"/>
        <end position="245"/>
    </location>
</feature>
<dbReference type="GO" id="GO:0005654">
    <property type="term" value="C:nucleoplasm"/>
    <property type="evidence" value="ECO:0007669"/>
    <property type="project" value="TreeGrafter"/>
</dbReference>
<accession>A0A9K3L770</accession>
<comment type="caution">
    <text evidence="3">The sequence shown here is derived from an EMBL/GenBank/DDBJ whole genome shotgun (WGS) entry which is preliminary data.</text>
</comment>
<keyword evidence="4" id="KW-1185">Reference proteome</keyword>
<evidence type="ECO:0000256" key="1">
    <source>
        <dbReference type="SAM" id="MobiDB-lite"/>
    </source>
</evidence>
<dbReference type="InterPro" id="IPR025870">
    <property type="entry name" value="Glyoxalase-like_dom"/>
</dbReference>
<feature type="compositionally biased region" description="Basic and acidic residues" evidence="1">
    <location>
        <begin position="144"/>
        <end position="156"/>
    </location>
</feature>